<organism evidence="2 3">
    <name type="scientific">Pseudocohnilembus persalinus</name>
    <name type="common">Ciliate</name>
    <dbReference type="NCBI Taxonomy" id="266149"/>
    <lineage>
        <taxon>Eukaryota</taxon>
        <taxon>Sar</taxon>
        <taxon>Alveolata</taxon>
        <taxon>Ciliophora</taxon>
        <taxon>Intramacronucleata</taxon>
        <taxon>Oligohymenophorea</taxon>
        <taxon>Scuticociliatia</taxon>
        <taxon>Philasterida</taxon>
        <taxon>Pseudocohnilembidae</taxon>
        <taxon>Pseudocohnilembus</taxon>
    </lineage>
</organism>
<keyword evidence="1" id="KW-0175">Coiled coil</keyword>
<dbReference type="Proteomes" id="UP000054937">
    <property type="component" value="Unassembled WGS sequence"/>
</dbReference>
<sequence length="138" mass="16637">MDDNQQLINEAKNLEYSQLQGQKQKLLKCQNEQQENLIKFQSLDKQKKNTTLQQNYENQLNKLLQQHSLEINNFDQILNERKNQIQQAEHVKKEEEEKKQKILKKLKEQEKTDMPKIEPKKQKIDKIKDINKVQNILE</sequence>
<dbReference type="AlphaFoldDB" id="A0A0V0QMR3"/>
<accession>A0A0V0QMR3</accession>
<name>A0A0V0QMR3_PSEPJ</name>
<proteinExistence type="predicted"/>
<evidence type="ECO:0000313" key="2">
    <source>
        <dbReference type="EMBL" id="KRX03554.1"/>
    </source>
</evidence>
<dbReference type="EMBL" id="LDAU01000130">
    <property type="protein sequence ID" value="KRX03554.1"/>
    <property type="molecule type" value="Genomic_DNA"/>
</dbReference>
<evidence type="ECO:0000313" key="3">
    <source>
        <dbReference type="Proteomes" id="UP000054937"/>
    </source>
</evidence>
<keyword evidence="3" id="KW-1185">Reference proteome</keyword>
<protein>
    <submittedName>
        <fullName evidence="2">Uncharacterized protein</fullName>
    </submittedName>
</protein>
<comment type="caution">
    <text evidence="2">The sequence shown here is derived from an EMBL/GenBank/DDBJ whole genome shotgun (WGS) entry which is preliminary data.</text>
</comment>
<feature type="coiled-coil region" evidence="1">
    <location>
        <begin position="78"/>
        <end position="113"/>
    </location>
</feature>
<gene>
    <name evidence="2" type="ORF">PPERSA_12684</name>
</gene>
<evidence type="ECO:0000256" key="1">
    <source>
        <dbReference type="SAM" id="Coils"/>
    </source>
</evidence>
<reference evidence="2 3" key="1">
    <citation type="journal article" date="2015" name="Sci. Rep.">
        <title>Genome of the facultative scuticociliatosis pathogen Pseudocohnilembus persalinus provides insight into its virulence through horizontal gene transfer.</title>
        <authorList>
            <person name="Xiong J."/>
            <person name="Wang G."/>
            <person name="Cheng J."/>
            <person name="Tian M."/>
            <person name="Pan X."/>
            <person name="Warren A."/>
            <person name="Jiang C."/>
            <person name="Yuan D."/>
            <person name="Miao W."/>
        </authorList>
    </citation>
    <scope>NUCLEOTIDE SEQUENCE [LARGE SCALE GENOMIC DNA]</scope>
    <source>
        <strain evidence="2">36N120E</strain>
    </source>
</reference>
<dbReference type="InParanoid" id="A0A0V0QMR3"/>